<evidence type="ECO:0000256" key="2">
    <source>
        <dbReference type="ARBA" id="ARBA00022801"/>
    </source>
</evidence>
<dbReference type="InterPro" id="IPR036573">
    <property type="entry name" value="CBM_sf_5/12"/>
</dbReference>
<evidence type="ECO:0000256" key="10">
    <source>
        <dbReference type="SAM" id="SignalP"/>
    </source>
</evidence>
<feature type="domain" description="GH18" evidence="11">
    <location>
        <begin position="55"/>
        <end position="413"/>
    </location>
</feature>
<dbReference type="GO" id="GO:0006032">
    <property type="term" value="P:chitin catabolic process"/>
    <property type="evidence" value="ECO:0007669"/>
    <property type="project" value="UniProtKB-KW"/>
</dbReference>
<evidence type="ECO:0000256" key="5">
    <source>
        <dbReference type="ARBA" id="ARBA00023295"/>
    </source>
</evidence>
<evidence type="ECO:0000256" key="7">
    <source>
        <dbReference type="RuleBase" id="RU000489"/>
    </source>
</evidence>
<comment type="similarity">
    <text evidence="8">Belongs to the glycosyl hydrolase 18 family.</text>
</comment>
<dbReference type="InterPro" id="IPR017853">
    <property type="entry name" value="GH"/>
</dbReference>
<dbReference type="EMBL" id="WHVB01000004">
    <property type="protein sequence ID" value="KAF8483409.1"/>
    <property type="molecule type" value="Genomic_DNA"/>
</dbReference>
<name>A0A9P5TBA3_9AGAM</name>
<dbReference type="GO" id="GO:0008061">
    <property type="term" value="F:chitin binding"/>
    <property type="evidence" value="ECO:0007669"/>
    <property type="project" value="InterPro"/>
</dbReference>
<dbReference type="SUPFAM" id="SSF51445">
    <property type="entry name" value="(Trans)glycosidases"/>
    <property type="match status" value="1"/>
</dbReference>
<dbReference type="CDD" id="cd06548">
    <property type="entry name" value="GH18_chitinase"/>
    <property type="match status" value="1"/>
</dbReference>
<reference evidence="12" key="1">
    <citation type="submission" date="2019-10" db="EMBL/GenBank/DDBJ databases">
        <authorList>
            <consortium name="DOE Joint Genome Institute"/>
            <person name="Kuo A."/>
            <person name="Miyauchi S."/>
            <person name="Kiss E."/>
            <person name="Drula E."/>
            <person name="Kohler A."/>
            <person name="Sanchez-Garcia M."/>
            <person name="Andreopoulos B."/>
            <person name="Barry K.W."/>
            <person name="Bonito G."/>
            <person name="Buee M."/>
            <person name="Carver A."/>
            <person name="Chen C."/>
            <person name="Cichocki N."/>
            <person name="Clum A."/>
            <person name="Culley D."/>
            <person name="Crous P.W."/>
            <person name="Fauchery L."/>
            <person name="Girlanda M."/>
            <person name="Hayes R."/>
            <person name="Keri Z."/>
            <person name="LaButti K."/>
            <person name="Lipzen A."/>
            <person name="Lombard V."/>
            <person name="Magnuson J."/>
            <person name="Maillard F."/>
            <person name="Morin E."/>
            <person name="Murat C."/>
            <person name="Nolan M."/>
            <person name="Ohm R."/>
            <person name="Pangilinan J."/>
            <person name="Pereira M."/>
            <person name="Perotto S."/>
            <person name="Peter M."/>
            <person name="Riley R."/>
            <person name="Sitrit Y."/>
            <person name="Stielow B."/>
            <person name="Szollosi G."/>
            <person name="Zifcakova L."/>
            <person name="Stursova M."/>
            <person name="Spatafora J.W."/>
            <person name="Tedersoo L."/>
            <person name="Vaario L.-M."/>
            <person name="Yamada A."/>
            <person name="Yan M."/>
            <person name="Wang P."/>
            <person name="Xu J."/>
            <person name="Bruns T."/>
            <person name="Baldrian P."/>
            <person name="Vilgalys R."/>
            <person name="Henrissat B."/>
            <person name="Grigoriev I.V."/>
            <person name="Hibbett D."/>
            <person name="Nagy L.G."/>
            <person name="Martin F.M."/>
        </authorList>
    </citation>
    <scope>NUCLEOTIDE SEQUENCE</scope>
    <source>
        <strain evidence="12">Prilba</strain>
    </source>
</reference>
<dbReference type="Gene3D" id="2.10.10.20">
    <property type="entry name" value="Carbohydrate-binding module superfamily 5/12"/>
    <property type="match status" value="1"/>
</dbReference>
<keyword evidence="13" id="KW-1185">Reference proteome</keyword>
<dbReference type="Gene3D" id="3.20.20.80">
    <property type="entry name" value="Glycosidases"/>
    <property type="match status" value="1"/>
</dbReference>
<keyword evidence="10" id="KW-0732">Signal</keyword>
<dbReference type="GO" id="GO:0030246">
    <property type="term" value="F:carbohydrate binding"/>
    <property type="evidence" value="ECO:0007669"/>
    <property type="project" value="InterPro"/>
</dbReference>
<dbReference type="Pfam" id="PF00704">
    <property type="entry name" value="Glyco_hydro_18"/>
    <property type="match status" value="1"/>
</dbReference>
<dbReference type="PANTHER" id="PTHR11177">
    <property type="entry name" value="CHITINASE"/>
    <property type="match status" value="1"/>
</dbReference>
<accession>A0A9P5TBA3</accession>
<feature type="signal peptide" evidence="10">
    <location>
        <begin position="1"/>
        <end position="23"/>
    </location>
</feature>
<keyword evidence="6" id="KW-0624">Polysaccharide degradation</keyword>
<evidence type="ECO:0000256" key="6">
    <source>
        <dbReference type="ARBA" id="ARBA00023326"/>
    </source>
</evidence>
<dbReference type="InterPro" id="IPR011583">
    <property type="entry name" value="Chitinase_II/V-like_cat"/>
</dbReference>
<keyword evidence="3" id="KW-0146">Chitin degradation</keyword>
<dbReference type="Proteomes" id="UP000759537">
    <property type="component" value="Unassembled WGS sequence"/>
</dbReference>
<dbReference type="InterPro" id="IPR050314">
    <property type="entry name" value="Glycosyl_Hydrlase_18"/>
</dbReference>
<protein>
    <submittedName>
        <fullName evidence="12">Glycoside hydrolase superfamily</fullName>
    </submittedName>
</protein>
<dbReference type="GO" id="GO:0008843">
    <property type="term" value="F:endochitinase activity"/>
    <property type="evidence" value="ECO:0007669"/>
    <property type="project" value="UniProtKB-EC"/>
</dbReference>
<feature type="compositionally biased region" description="Polar residues" evidence="9">
    <location>
        <begin position="426"/>
        <end position="437"/>
    </location>
</feature>
<dbReference type="GO" id="GO:0000272">
    <property type="term" value="P:polysaccharide catabolic process"/>
    <property type="evidence" value="ECO:0007669"/>
    <property type="project" value="UniProtKB-KW"/>
</dbReference>
<dbReference type="SUPFAM" id="SSF54556">
    <property type="entry name" value="Chitinase insertion domain"/>
    <property type="match status" value="1"/>
</dbReference>
<feature type="region of interest" description="Disordered" evidence="9">
    <location>
        <begin position="426"/>
        <end position="463"/>
    </location>
</feature>
<dbReference type="InterPro" id="IPR001223">
    <property type="entry name" value="Glyco_hydro18_cat"/>
</dbReference>
<evidence type="ECO:0000256" key="1">
    <source>
        <dbReference type="ARBA" id="ARBA00000822"/>
    </source>
</evidence>
<dbReference type="CDD" id="cd12215">
    <property type="entry name" value="ChiC_BD"/>
    <property type="match status" value="1"/>
</dbReference>
<evidence type="ECO:0000313" key="12">
    <source>
        <dbReference type="EMBL" id="KAF8483409.1"/>
    </source>
</evidence>
<dbReference type="Gene3D" id="3.10.50.10">
    <property type="match status" value="1"/>
</dbReference>
<dbReference type="SUPFAM" id="SSF51055">
    <property type="entry name" value="Carbohydrate binding domain"/>
    <property type="match status" value="1"/>
</dbReference>
<feature type="chain" id="PRO_5040493773" evidence="10">
    <location>
        <begin position="24"/>
        <end position="513"/>
    </location>
</feature>
<dbReference type="PROSITE" id="PS51910">
    <property type="entry name" value="GH18_2"/>
    <property type="match status" value="1"/>
</dbReference>
<reference evidence="12" key="2">
    <citation type="journal article" date="2020" name="Nat. Commun.">
        <title>Large-scale genome sequencing of mycorrhizal fungi provides insights into the early evolution of symbiotic traits.</title>
        <authorList>
            <person name="Miyauchi S."/>
            <person name="Kiss E."/>
            <person name="Kuo A."/>
            <person name="Drula E."/>
            <person name="Kohler A."/>
            <person name="Sanchez-Garcia M."/>
            <person name="Morin E."/>
            <person name="Andreopoulos B."/>
            <person name="Barry K.W."/>
            <person name="Bonito G."/>
            <person name="Buee M."/>
            <person name="Carver A."/>
            <person name="Chen C."/>
            <person name="Cichocki N."/>
            <person name="Clum A."/>
            <person name="Culley D."/>
            <person name="Crous P.W."/>
            <person name="Fauchery L."/>
            <person name="Girlanda M."/>
            <person name="Hayes R.D."/>
            <person name="Keri Z."/>
            <person name="LaButti K."/>
            <person name="Lipzen A."/>
            <person name="Lombard V."/>
            <person name="Magnuson J."/>
            <person name="Maillard F."/>
            <person name="Murat C."/>
            <person name="Nolan M."/>
            <person name="Ohm R.A."/>
            <person name="Pangilinan J."/>
            <person name="Pereira M.F."/>
            <person name="Perotto S."/>
            <person name="Peter M."/>
            <person name="Pfister S."/>
            <person name="Riley R."/>
            <person name="Sitrit Y."/>
            <person name="Stielow J.B."/>
            <person name="Szollosi G."/>
            <person name="Zifcakova L."/>
            <person name="Stursova M."/>
            <person name="Spatafora J.W."/>
            <person name="Tedersoo L."/>
            <person name="Vaario L.M."/>
            <person name="Yamada A."/>
            <person name="Yan M."/>
            <person name="Wang P."/>
            <person name="Xu J."/>
            <person name="Bruns T."/>
            <person name="Baldrian P."/>
            <person name="Vilgalys R."/>
            <person name="Dunand C."/>
            <person name="Henrissat B."/>
            <person name="Grigoriev I.V."/>
            <person name="Hibbett D."/>
            <person name="Nagy L.G."/>
            <person name="Martin F.M."/>
        </authorList>
    </citation>
    <scope>NUCLEOTIDE SEQUENCE</scope>
    <source>
        <strain evidence="12">Prilba</strain>
    </source>
</reference>
<organism evidence="12 13">
    <name type="scientific">Russula ochroleuca</name>
    <dbReference type="NCBI Taxonomy" id="152965"/>
    <lineage>
        <taxon>Eukaryota</taxon>
        <taxon>Fungi</taxon>
        <taxon>Dikarya</taxon>
        <taxon>Basidiomycota</taxon>
        <taxon>Agaricomycotina</taxon>
        <taxon>Agaricomycetes</taxon>
        <taxon>Russulales</taxon>
        <taxon>Russulaceae</taxon>
        <taxon>Russula</taxon>
    </lineage>
</organism>
<dbReference type="PANTHER" id="PTHR11177:SF317">
    <property type="entry name" value="CHITINASE 12-RELATED"/>
    <property type="match status" value="1"/>
</dbReference>
<evidence type="ECO:0000256" key="9">
    <source>
        <dbReference type="SAM" id="MobiDB-lite"/>
    </source>
</evidence>
<evidence type="ECO:0000256" key="8">
    <source>
        <dbReference type="RuleBase" id="RU004453"/>
    </source>
</evidence>
<evidence type="ECO:0000256" key="4">
    <source>
        <dbReference type="ARBA" id="ARBA00023277"/>
    </source>
</evidence>
<evidence type="ECO:0000256" key="3">
    <source>
        <dbReference type="ARBA" id="ARBA00023024"/>
    </source>
</evidence>
<feature type="compositionally biased region" description="Low complexity" evidence="9">
    <location>
        <begin position="438"/>
        <end position="453"/>
    </location>
</feature>
<dbReference type="OrthoDB" id="76388at2759"/>
<gene>
    <name evidence="12" type="ORF">DFH94DRAFT_626211</name>
</gene>
<evidence type="ECO:0000313" key="13">
    <source>
        <dbReference type="Proteomes" id="UP000759537"/>
    </source>
</evidence>
<comment type="caution">
    <text evidence="12">The sequence shown here is derived from an EMBL/GenBank/DDBJ whole genome shotgun (WGS) entry which is preliminary data.</text>
</comment>
<sequence>MKHSPLICAFFVVSASLALDVSAGVIQAMDGPFAHMQKYAANAKPHVVQKRASGKVQAAYFSNWYILCCPEEPTDIIASDLTHIVYAFADVNPSSGSIFLTDLYADEQKHFPGDPWEERGNNLYGCLKQMYLLKLAHRTLKVLLSVGGWAYSQDGHFAFVTNPTLRATFVNSAIQLIIDYGFDGIDIDFEYPSGTAQGRGFANLLTDLRMALDVLAKGNGDTVSYQLTVAVPAGSENYASLRVPQMDSALSYWNLMAYDYAGSWSSWADNQANLYGGARTNVNTHDAIKWYLSQGATASKINMGIPLYGRSFGNTAGLGQPYDGVGPGTGIYPYLVLPLSGTQVFENTTDVTSYSYDPRTRQLVSYDTPHIVALKAKYIQANGLAGSMFWELSMDKIGSASLVGTTAGVYGGLDQTPVCPSYPNSKWDNIRNNMGQDTSSSPTSTPRNTSPSTFAKPLPTSPAPGSGNCAGAVVWSPSIVYDGGQKATYHAHLWIAKWWTQGDVPGGSGASHV</sequence>
<proteinExistence type="inferred from homology"/>
<dbReference type="InterPro" id="IPR001579">
    <property type="entry name" value="Glyco_hydro_18_chit_AS"/>
</dbReference>
<keyword evidence="2 7" id="KW-0378">Hydrolase</keyword>
<dbReference type="PROSITE" id="PS01095">
    <property type="entry name" value="GH18_1"/>
    <property type="match status" value="1"/>
</dbReference>
<dbReference type="AlphaFoldDB" id="A0A9P5TBA3"/>
<evidence type="ECO:0000259" key="11">
    <source>
        <dbReference type="PROSITE" id="PS51910"/>
    </source>
</evidence>
<comment type="catalytic activity">
    <reaction evidence="1">
        <text>Random endo-hydrolysis of N-acetyl-beta-D-glucosaminide (1-&gt;4)-beta-linkages in chitin and chitodextrins.</text>
        <dbReference type="EC" id="3.2.1.14"/>
    </reaction>
</comment>
<dbReference type="InterPro" id="IPR029070">
    <property type="entry name" value="Chitinase_insertion_sf"/>
</dbReference>
<keyword evidence="4" id="KW-0119">Carbohydrate metabolism</keyword>
<dbReference type="GO" id="GO:0005576">
    <property type="term" value="C:extracellular region"/>
    <property type="evidence" value="ECO:0007669"/>
    <property type="project" value="InterPro"/>
</dbReference>
<keyword evidence="5 7" id="KW-0326">Glycosidase</keyword>
<dbReference type="SMART" id="SM00636">
    <property type="entry name" value="Glyco_18"/>
    <property type="match status" value="1"/>
</dbReference>